<sequence length="67" mass="7549">MRRQLAIASRIRQRRVSCVLSLEGLDIVPQSLAAHPALSMAVFDIGKYTNEIALPSRAKIHARFEFQ</sequence>
<reference evidence="1 2" key="1">
    <citation type="submission" date="2021-03" db="EMBL/GenBank/DDBJ databases">
        <title>Genomic Encyclopedia of Type Strains, Phase IV (KMG-IV): sequencing the most valuable type-strain genomes for metagenomic binning, comparative biology and taxonomic classification.</title>
        <authorList>
            <person name="Goeker M."/>
        </authorList>
    </citation>
    <scope>NUCLEOTIDE SEQUENCE [LARGE SCALE GENOMIC DNA]</scope>
    <source>
        <strain evidence="1 2">DSM 26427</strain>
    </source>
</reference>
<organism evidence="1 2">
    <name type="scientific">Rhizobium herbae</name>
    <dbReference type="NCBI Taxonomy" id="508661"/>
    <lineage>
        <taxon>Bacteria</taxon>
        <taxon>Pseudomonadati</taxon>
        <taxon>Pseudomonadota</taxon>
        <taxon>Alphaproteobacteria</taxon>
        <taxon>Hyphomicrobiales</taxon>
        <taxon>Rhizobiaceae</taxon>
        <taxon>Rhizobium/Agrobacterium group</taxon>
        <taxon>Rhizobium</taxon>
    </lineage>
</organism>
<comment type="caution">
    <text evidence="1">The sequence shown here is derived from an EMBL/GenBank/DDBJ whole genome shotgun (WGS) entry which is preliminary data.</text>
</comment>
<name>A0ABS4EGC6_9HYPH</name>
<keyword evidence="2" id="KW-1185">Reference proteome</keyword>
<dbReference type="Proteomes" id="UP000823786">
    <property type="component" value="Unassembled WGS sequence"/>
</dbReference>
<dbReference type="RefSeq" id="WP_209847209.1">
    <property type="nucleotide sequence ID" value="NZ_JAGGJV010000001.1"/>
</dbReference>
<dbReference type="EMBL" id="JAGGJV010000001">
    <property type="protein sequence ID" value="MBP1857000.1"/>
    <property type="molecule type" value="Genomic_DNA"/>
</dbReference>
<accession>A0ABS4EGC6</accession>
<evidence type="ECO:0000313" key="1">
    <source>
        <dbReference type="EMBL" id="MBP1857000.1"/>
    </source>
</evidence>
<evidence type="ECO:0000313" key="2">
    <source>
        <dbReference type="Proteomes" id="UP000823786"/>
    </source>
</evidence>
<gene>
    <name evidence="1" type="ORF">J2Z75_000480</name>
</gene>
<proteinExistence type="predicted"/>
<protein>
    <submittedName>
        <fullName evidence="1">Uncharacterized protein</fullName>
    </submittedName>
</protein>